<feature type="domain" description="Zinc-finger" evidence="11">
    <location>
        <begin position="139"/>
        <end position="233"/>
    </location>
</feature>
<dbReference type="PANTHER" id="PTHR31169">
    <property type="entry name" value="OS05G0300700 PROTEIN"/>
    <property type="match status" value="1"/>
</dbReference>
<evidence type="ECO:0000256" key="2">
    <source>
        <dbReference type="ARBA" id="ARBA00004496"/>
    </source>
</evidence>
<dbReference type="EMBL" id="JALJOU010000042">
    <property type="protein sequence ID" value="KAK9832095.1"/>
    <property type="molecule type" value="Genomic_DNA"/>
</dbReference>
<comment type="caution">
    <text evidence="12">The sequence shown here is derived from an EMBL/GenBank/DDBJ whole genome shotgun (WGS) entry which is preliminary data.</text>
</comment>
<keyword evidence="4" id="KW-1017">Isopeptide bond</keyword>
<dbReference type="GO" id="GO:0005737">
    <property type="term" value="C:cytoplasm"/>
    <property type="evidence" value="ECO:0007669"/>
    <property type="project" value="UniProtKB-SubCell"/>
</dbReference>
<evidence type="ECO:0000256" key="5">
    <source>
        <dbReference type="ARBA" id="ARBA00022553"/>
    </source>
</evidence>
<proteinExistence type="predicted"/>
<dbReference type="AlphaFoldDB" id="A0AAW1RDA5"/>
<dbReference type="InterPro" id="IPR040221">
    <property type="entry name" value="CDCA7/CDA7L"/>
</dbReference>
<evidence type="ECO:0000256" key="7">
    <source>
        <dbReference type="ARBA" id="ARBA00023015"/>
    </source>
</evidence>
<evidence type="ECO:0000256" key="10">
    <source>
        <dbReference type="SAM" id="MobiDB-lite"/>
    </source>
</evidence>
<name>A0AAW1RDA5_9CHLO</name>
<evidence type="ECO:0000256" key="8">
    <source>
        <dbReference type="ARBA" id="ARBA00023163"/>
    </source>
</evidence>
<keyword evidence="3" id="KW-0963">Cytoplasm</keyword>
<dbReference type="GO" id="GO:0006355">
    <property type="term" value="P:regulation of DNA-templated transcription"/>
    <property type="evidence" value="ECO:0007669"/>
    <property type="project" value="InterPro"/>
</dbReference>
<comment type="subcellular location">
    <subcellularLocation>
        <location evidence="2">Cytoplasm</location>
    </subcellularLocation>
    <subcellularLocation>
        <location evidence="1">Nucleus</location>
    </subcellularLocation>
</comment>
<evidence type="ECO:0000256" key="6">
    <source>
        <dbReference type="ARBA" id="ARBA00022843"/>
    </source>
</evidence>
<keyword evidence="6" id="KW-0832">Ubl conjugation</keyword>
<feature type="region of interest" description="Disordered" evidence="10">
    <location>
        <begin position="35"/>
        <end position="100"/>
    </location>
</feature>
<dbReference type="PANTHER" id="PTHR31169:SF23">
    <property type="entry name" value="OS03G0572250 PROTEIN"/>
    <property type="match status" value="1"/>
</dbReference>
<protein>
    <recommendedName>
        <fullName evidence="11">Zinc-finger domain-containing protein</fullName>
    </recommendedName>
</protein>
<feature type="compositionally biased region" description="Basic and acidic residues" evidence="10">
    <location>
        <begin position="87"/>
        <end position="100"/>
    </location>
</feature>
<keyword evidence="7" id="KW-0805">Transcription regulation</keyword>
<dbReference type="Pfam" id="PF10497">
    <property type="entry name" value="zf-4CXXC_R1"/>
    <property type="match status" value="1"/>
</dbReference>
<evidence type="ECO:0000256" key="9">
    <source>
        <dbReference type="ARBA" id="ARBA00023242"/>
    </source>
</evidence>
<dbReference type="GO" id="GO:0005634">
    <property type="term" value="C:nucleus"/>
    <property type="evidence" value="ECO:0007669"/>
    <property type="project" value="UniProtKB-SubCell"/>
</dbReference>
<keyword evidence="13" id="KW-1185">Reference proteome</keyword>
<evidence type="ECO:0000256" key="4">
    <source>
        <dbReference type="ARBA" id="ARBA00022499"/>
    </source>
</evidence>
<evidence type="ECO:0000313" key="13">
    <source>
        <dbReference type="Proteomes" id="UP001445335"/>
    </source>
</evidence>
<reference evidence="12 13" key="1">
    <citation type="journal article" date="2024" name="Nat. Commun.">
        <title>Phylogenomics reveals the evolutionary origins of lichenization in chlorophyte algae.</title>
        <authorList>
            <person name="Puginier C."/>
            <person name="Libourel C."/>
            <person name="Otte J."/>
            <person name="Skaloud P."/>
            <person name="Haon M."/>
            <person name="Grisel S."/>
            <person name="Petersen M."/>
            <person name="Berrin J.G."/>
            <person name="Delaux P.M."/>
            <person name="Dal Grande F."/>
            <person name="Keller J."/>
        </authorList>
    </citation>
    <scope>NUCLEOTIDE SEQUENCE [LARGE SCALE GENOMIC DNA]</scope>
    <source>
        <strain evidence="12 13">SAG 245.80</strain>
    </source>
</reference>
<keyword evidence="5" id="KW-0597">Phosphoprotein</keyword>
<accession>A0AAW1RDA5</accession>
<evidence type="ECO:0000256" key="3">
    <source>
        <dbReference type="ARBA" id="ARBA00022490"/>
    </source>
</evidence>
<keyword evidence="9" id="KW-0539">Nucleus</keyword>
<evidence type="ECO:0000256" key="1">
    <source>
        <dbReference type="ARBA" id="ARBA00004123"/>
    </source>
</evidence>
<keyword evidence="8" id="KW-0804">Transcription</keyword>
<dbReference type="Proteomes" id="UP001445335">
    <property type="component" value="Unassembled WGS sequence"/>
</dbReference>
<evidence type="ECO:0000259" key="11">
    <source>
        <dbReference type="Pfam" id="PF10497"/>
    </source>
</evidence>
<feature type="region of interest" description="Disordered" evidence="10">
    <location>
        <begin position="342"/>
        <end position="362"/>
    </location>
</feature>
<dbReference type="InterPro" id="IPR018866">
    <property type="entry name" value="Znf-4CXXC_R1"/>
</dbReference>
<evidence type="ECO:0000313" key="12">
    <source>
        <dbReference type="EMBL" id="KAK9832095.1"/>
    </source>
</evidence>
<gene>
    <name evidence="12" type="ORF">WJX81_006077</name>
</gene>
<sequence length="362" mass="39197">MSALCEYEVERERRVAENKRRMEEMGIAKLSADMMRRQNAEQAAKRAVRRPASAYAPSREPMDGPKRRSSRIEGKPARNYSENELAATERPEQRSRLHDRHTVTQEEVYTQEHVALLGSYQEPWTLFVDGYDVSGNRVYDKVSGQTCHQCRQKTLGRHTSCAECQTLHGVFCGDCLFMRYGENIVELGADWVCPPCRGLCNCSFHRIRRGWAPTGTLYRRALAEGYKSVAHYLVLTKLEGAGGEAHPADGNVAADQNAAADLVLAEPVGQHPRRGALRQTELTAVLAQTRSGGVAKAGTKAGAAKGKAAPGKAAALAAAVVEGLGRALRERPAPAAAAGCKRTAGGEAVSSTRRSARTAVAA</sequence>
<organism evidence="12 13">
    <name type="scientific">Elliptochloris bilobata</name>
    <dbReference type="NCBI Taxonomy" id="381761"/>
    <lineage>
        <taxon>Eukaryota</taxon>
        <taxon>Viridiplantae</taxon>
        <taxon>Chlorophyta</taxon>
        <taxon>core chlorophytes</taxon>
        <taxon>Trebouxiophyceae</taxon>
        <taxon>Trebouxiophyceae incertae sedis</taxon>
        <taxon>Elliptochloris clade</taxon>
        <taxon>Elliptochloris</taxon>
    </lineage>
</organism>
<feature type="compositionally biased region" description="Basic and acidic residues" evidence="10">
    <location>
        <begin position="60"/>
        <end position="76"/>
    </location>
</feature>